<keyword evidence="4" id="KW-0862">Zinc</keyword>
<dbReference type="OrthoDB" id="9805277at2"/>
<evidence type="ECO:0000313" key="5">
    <source>
        <dbReference type="EMBL" id="ONF96816.1"/>
    </source>
</evidence>
<name>A0A1V2EVW0_9SPHN</name>
<sequence>MQPLIIEAALNGATPKSRNPNTPITPAELTSEALAAMHAGAAIVHTHIERMDLTGDASANRYLEAYAPILAQRPDAILWGTVATGPDVEARFGHYRQLARAGVRMGAFDPGSVNLGTQGPDGLPGASVLYATTYRDIAWLAQLHEQERLGPAIAIYEPGWLRTTLAYEKAGKLPAGAFVKLYFGGRYNFLDGKRGEITFGLPPTERALDAYLELLEGSTLPWAVAAIGDDVVETGLAQLAIERGGHVRVGLEDFGGERLPGNLELIEEVVALAEKAGRPVATPNEAAGILKLPR</sequence>
<dbReference type="RefSeq" id="WP_076743787.1">
    <property type="nucleotide sequence ID" value="NZ_MPSB01000003.1"/>
</dbReference>
<dbReference type="InterPro" id="IPR008567">
    <property type="entry name" value="BKACE"/>
</dbReference>
<dbReference type="EMBL" id="MPSB01000003">
    <property type="protein sequence ID" value="ONF96816.1"/>
    <property type="molecule type" value="Genomic_DNA"/>
</dbReference>
<dbReference type="Pfam" id="PF05853">
    <property type="entry name" value="BKACE"/>
    <property type="match status" value="1"/>
</dbReference>
<dbReference type="InterPro" id="IPR013785">
    <property type="entry name" value="Aldolase_TIM"/>
</dbReference>
<organism evidence="5 6">
    <name type="scientific">Sphingomonas jeddahensis</name>
    <dbReference type="NCBI Taxonomy" id="1915074"/>
    <lineage>
        <taxon>Bacteria</taxon>
        <taxon>Pseudomonadati</taxon>
        <taxon>Pseudomonadota</taxon>
        <taxon>Alphaproteobacteria</taxon>
        <taxon>Sphingomonadales</taxon>
        <taxon>Sphingomonadaceae</taxon>
        <taxon>Sphingomonas</taxon>
    </lineage>
</organism>
<gene>
    <name evidence="5" type="primary">kce</name>
    <name evidence="5" type="ORF">SPHI_10100</name>
</gene>
<dbReference type="GO" id="GO:0046872">
    <property type="term" value="F:metal ion binding"/>
    <property type="evidence" value="ECO:0007669"/>
    <property type="project" value="UniProtKB-KW"/>
</dbReference>
<evidence type="ECO:0000256" key="1">
    <source>
        <dbReference type="ARBA" id="ARBA00001947"/>
    </source>
</evidence>
<comment type="cofactor">
    <cofactor evidence="1">
        <name>Zn(2+)</name>
        <dbReference type="ChEBI" id="CHEBI:29105"/>
    </cofactor>
</comment>
<protein>
    <submittedName>
        <fullName evidence="5">3-keto-5-aminohexanoate cleavage enzyme</fullName>
        <ecNumber evidence="5">2.-.-.-</ecNumber>
    </submittedName>
</protein>
<dbReference type="STRING" id="1915074.SPHI_10100"/>
<keyword evidence="6" id="KW-1185">Reference proteome</keyword>
<keyword evidence="3" id="KW-0479">Metal-binding</keyword>
<evidence type="ECO:0000256" key="2">
    <source>
        <dbReference type="ARBA" id="ARBA00022679"/>
    </source>
</evidence>
<dbReference type="Proteomes" id="UP000188729">
    <property type="component" value="Unassembled WGS sequence"/>
</dbReference>
<comment type="caution">
    <text evidence="5">The sequence shown here is derived from an EMBL/GenBank/DDBJ whole genome shotgun (WGS) entry which is preliminary data.</text>
</comment>
<dbReference type="PANTHER" id="PTHR37418:SF2">
    <property type="entry name" value="3-KETO-5-AMINOHEXANOATE CLEAVAGE ENZYME"/>
    <property type="match status" value="1"/>
</dbReference>
<reference evidence="5 6" key="1">
    <citation type="submission" date="2016-11" db="EMBL/GenBank/DDBJ databases">
        <title>Genome sequence of Sphingomonas jeddahensis G39.</title>
        <authorList>
            <person name="Poehlein A."/>
            <person name="Wuebbeler J.H."/>
            <person name="Steinbuechel A."/>
            <person name="Daniel R."/>
        </authorList>
    </citation>
    <scope>NUCLEOTIDE SEQUENCE [LARGE SCALE GENOMIC DNA]</scope>
    <source>
        <strain evidence="5 6">G39</strain>
    </source>
</reference>
<evidence type="ECO:0000256" key="3">
    <source>
        <dbReference type="ARBA" id="ARBA00022723"/>
    </source>
</evidence>
<keyword evidence="2 5" id="KW-0808">Transferase</keyword>
<evidence type="ECO:0000256" key="4">
    <source>
        <dbReference type="ARBA" id="ARBA00022833"/>
    </source>
</evidence>
<dbReference type="PANTHER" id="PTHR37418">
    <property type="entry name" value="3-KETO-5-AMINOHEXANOATE CLEAVAGE ENZYME-RELATED"/>
    <property type="match status" value="1"/>
</dbReference>
<accession>A0A1V2EVW0</accession>
<dbReference type="EC" id="2.-.-.-" evidence="5"/>
<evidence type="ECO:0000313" key="6">
    <source>
        <dbReference type="Proteomes" id="UP000188729"/>
    </source>
</evidence>
<dbReference type="GO" id="GO:0043720">
    <property type="term" value="F:3-keto-5-aminohexanoate cleavage activity"/>
    <property type="evidence" value="ECO:0007669"/>
    <property type="project" value="InterPro"/>
</dbReference>
<proteinExistence type="predicted"/>
<dbReference type="AlphaFoldDB" id="A0A1V2EVW0"/>
<dbReference type="Gene3D" id="3.20.20.70">
    <property type="entry name" value="Aldolase class I"/>
    <property type="match status" value="1"/>
</dbReference>